<reference evidence="14 15" key="1">
    <citation type="journal article" date="2013" name="Genome Biol.">
        <title>The genome sequence of the most widely cultivated cacao type and its use to identify candidate genes regulating pod color.</title>
        <authorList>
            <person name="Motamayor J.C."/>
            <person name="Mockaitis K."/>
            <person name="Schmutz J."/>
            <person name="Haiminen N."/>
            <person name="Iii D.L."/>
            <person name="Cornejo O."/>
            <person name="Findley S.D."/>
            <person name="Zheng P."/>
            <person name="Utro F."/>
            <person name="Royaert S."/>
            <person name="Saski C."/>
            <person name="Jenkins J."/>
            <person name="Podicheti R."/>
            <person name="Zhao M."/>
            <person name="Scheffler B.E."/>
            <person name="Stack J.C."/>
            <person name="Feltus F.A."/>
            <person name="Mustiga G.M."/>
            <person name="Amores F."/>
            <person name="Phillips W."/>
            <person name="Marelli J.P."/>
            <person name="May G.D."/>
            <person name="Shapiro H."/>
            <person name="Ma J."/>
            <person name="Bustamante C.D."/>
            <person name="Schnell R.J."/>
            <person name="Main D."/>
            <person name="Gilbert D."/>
            <person name="Parida L."/>
            <person name="Kuhn D.N."/>
        </authorList>
    </citation>
    <scope>NUCLEOTIDE SEQUENCE [LARGE SCALE GENOMIC DNA]</scope>
    <source>
        <strain evidence="15">cv. Matina 1-6</strain>
    </source>
</reference>
<evidence type="ECO:0000259" key="10">
    <source>
        <dbReference type="Pfam" id="PF24538"/>
    </source>
</evidence>
<organism evidence="14 15">
    <name type="scientific">Theobroma cacao</name>
    <name type="common">Cacao</name>
    <name type="synonym">Cocoa</name>
    <dbReference type="NCBI Taxonomy" id="3641"/>
    <lineage>
        <taxon>Eukaryota</taxon>
        <taxon>Viridiplantae</taxon>
        <taxon>Streptophyta</taxon>
        <taxon>Embryophyta</taxon>
        <taxon>Tracheophyta</taxon>
        <taxon>Spermatophyta</taxon>
        <taxon>Magnoliopsida</taxon>
        <taxon>eudicotyledons</taxon>
        <taxon>Gunneridae</taxon>
        <taxon>Pentapetalae</taxon>
        <taxon>rosids</taxon>
        <taxon>malvids</taxon>
        <taxon>Malvales</taxon>
        <taxon>Malvaceae</taxon>
        <taxon>Byttnerioideae</taxon>
        <taxon>Theobroma</taxon>
    </lineage>
</organism>
<dbReference type="STRING" id="3641.A0A061GCR4"/>
<evidence type="ECO:0000256" key="3">
    <source>
        <dbReference type="ARBA" id="ARBA00023125"/>
    </source>
</evidence>
<feature type="domain" description="General transcription factor 3C polypeptide 1 winged-helix" evidence="8">
    <location>
        <begin position="1"/>
        <end position="92"/>
    </location>
</feature>
<dbReference type="Pfam" id="PF24657">
    <property type="entry name" value="DUF7646"/>
    <property type="match status" value="2"/>
</dbReference>
<dbReference type="Proteomes" id="UP000026915">
    <property type="component" value="Chromosome 6"/>
</dbReference>
<evidence type="ECO:0000256" key="2">
    <source>
        <dbReference type="ARBA" id="ARBA00022553"/>
    </source>
</evidence>
<dbReference type="Pfam" id="PF04182">
    <property type="entry name" value="B-block_TFIIIC"/>
    <property type="match status" value="1"/>
</dbReference>
<evidence type="ECO:0000259" key="7">
    <source>
        <dbReference type="Pfam" id="PF04182"/>
    </source>
</evidence>
<dbReference type="InterPro" id="IPR056467">
    <property type="entry name" value="eWH_GTF3C1"/>
</dbReference>
<dbReference type="eggNOG" id="ENOG502QPUA">
    <property type="taxonomic scope" value="Eukaryota"/>
</dbReference>
<feature type="domain" description="DUF7647" evidence="13">
    <location>
        <begin position="728"/>
        <end position="913"/>
    </location>
</feature>
<dbReference type="PANTHER" id="PTHR15180:SF1">
    <property type="entry name" value="GENERAL TRANSCRIPTION FACTOR 3C POLYPEPTIDE 1"/>
    <property type="match status" value="1"/>
</dbReference>
<dbReference type="SUPFAM" id="SSF46785">
    <property type="entry name" value="Winged helix' DNA-binding domain"/>
    <property type="match status" value="1"/>
</dbReference>
<keyword evidence="15" id="KW-1185">Reference proteome</keyword>
<dbReference type="Pfam" id="PF24538">
    <property type="entry name" value="DUF7599"/>
    <property type="match status" value="1"/>
</dbReference>
<dbReference type="GO" id="GO:0003677">
    <property type="term" value="F:DNA binding"/>
    <property type="evidence" value="ECO:0007669"/>
    <property type="project" value="UniProtKB-KW"/>
</dbReference>
<dbReference type="InterPro" id="IPR035625">
    <property type="entry name" value="Tfc3-like_eWH"/>
</dbReference>
<dbReference type="Gramene" id="EOY27163">
    <property type="protein sequence ID" value="EOY27163"/>
    <property type="gene ID" value="TCM_029080"/>
</dbReference>
<comment type="subcellular location">
    <subcellularLocation>
        <location evidence="1">Nucleus</location>
    </subcellularLocation>
</comment>
<dbReference type="EMBL" id="CM001884">
    <property type="protein sequence ID" value="EOY27163.1"/>
    <property type="molecule type" value="Genomic_DNA"/>
</dbReference>
<dbReference type="GO" id="GO:0000127">
    <property type="term" value="C:transcription factor TFIIIC complex"/>
    <property type="evidence" value="ECO:0000318"/>
    <property type="project" value="GO_Central"/>
</dbReference>
<dbReference type="InterPro" id="IPR056020">
    <property type="entry name" value="DUF7599"/>
</dbReference>
<evidence type="ECO:0000256" key="5">
    <source>
        <dbReference type="ARBA" id="ARBA00023242"/>
    </source>
</evidence>
<evidence type="ECO:0000259" key="11">
    <source>
        <dbReference type="Pfam" id="PF24655"/>
    </source>
</evidence>
<name>A0A061GCR4_THECC</name>
<dbReference type="InterPro" id="IPR056063">
    <property type="entry name" value="DUF7646"/>
</dbReference>
<evidence type="ECO:0000256" key="4">
    <source>
        <dbReference type="ARBA" id="ARBA00023163"/>
    </source>
</evidence>
<sequence length="1556" mass="175847">MDAIISSALEEICEQGRHGLALSSLCSKLGLSVELKRALWTNLLKIPTVQFQVPNRVYDPDNPSIRCFEDVEKLDLIIVAREKLRDNFLGIYDFSLGADEKEFRRQRVVLERIASARTNGIAQSQLSKEFGIEGNKTFYMVRNLEKRGLIVRQEAVERTKGAGKQGQSTRLIHLHRYAKHLGSQQKFEITREEETAGNQDPNIEHIKEGALVKDYVPSMKAICDKLAEADSKVLVISDIKHDLGYSGSRSKRRDWENICGRLKNAGVVEETYVKVNRKDERCLHLLKKFSLVDFEQKPIKHVEGKELKFGRCQIANQLVELPIVHQIYDAIDAAGVEGMLIKECTHLKRNGKLAEKFSLWLKCENCRCPFSISFIDFSVKQVSQRFGVDMKTNYKNCCIMSNKFGMPMQRELHNKNCEYRIRTAKNCEPSDAIPSRSKDLFSKNSSLGVVNPGFSDGSAQILGLLNSESDTLGKTNNRETEIELSCCSTRGSEAGDSISNTCKSQELIHETKKVVSDTGLHTVNSQTMPLKPRQYLTVDNTRREQRIVEWLQVEKIVLRAELYRWLVNLEKDESITMGRKSVDRILDKLENQGQCKCVHLPVHEIMNTDANCKVKVVLHPSIQSLSSEVLGRIRYRLMSFEKQTHGQGSFKKKNINSVLVLDGVQRTHTQAGSDALALRMAAMRANGFISGKLVRAKLLHIFLWDYACSSPARDGVLSYGRQDHDLQNPYVTHNLFDVKAAIEGIPLELFLQVVGSTVQVDNMIEKFRKGVRLCDLSIREYNDLNVTPAIRRLSSILSILQRLKLIRPVTSESSEDGVIVPHASPMYVLELKPCIEEPPLIATCSSSGCLDCCPDRDAVDEIVRHDFILSNRDAIDEYWRVLEYIYAVADPKAALHAFPGSTVHEIFGHKSWASGRGMTASQQAKVLKLIVNSNFNKKLPYKECKEIAKNLNLTLEQVLRVCFAKLRHRSKIQDNLDAVGAECQPMNSSSFSRKRKRSAEARALKLGKVDNETGPFCQHSLPRSAGGDEDFMGEENLMLASPREHETRVQEHQEEDHWKTSEKRGVNRDKCDSYTSRSAFSKMKSARQRRFPWTDEADRQLVIQYVKHRAGAKFSDKSRASLSDLPAPPTVCRRRMSFLKQNRKFRESLISLCNMLSQHYEKQLEETGSRSMDDDDRGLLIPCSSGAGNYRSFFEGIGCNQTRGVQEEHCDNYNMEKINLALEEVLRSRPVATLEAPGNVCDSQFPSNTGSSAARFSRWLRAREKDFLRGGIDLSPDLTCGEVFHLFALVSSGGISASLEIGSNSSHSEVVNENVNFRSILPTPGYSCDSPWELMVGYATLLMPLTSNQEHVGTLSPEVFKTVYTAIQKAGDQGLAIREVSRVMDTLGKEMAELVIDVLQKFGLAEKVRINGSLRVIAGSTKKPSNIHMDYDDVQKFNILNRHEHVDSLPNKTHTVDLHEDSMRRNVVYQEQIIDMVCLKAANVMDNIIRKMDLPNPQHCKKLLRLMVRDKHLIMKKMHQSLPSGVPSILGTLNMKKSKLIYREHFFANPMSTSLL</sequence>
<dbReference type="GO" id="GO:0006384">
    <property type="term" value="P:transcription initiation at RNA polymerase III promoter"/>
    <property type="evidence" value="ECO:0000318"/>
    <property type="project" value="GO_Central"/>
</dbReference>
<dbReference type="CDD" id="cd16169">
    <property type="entry name" value="Tau138_eWH"/>
    <property type="match status" value="1"/>
</dbReference>
<dbReference type="InterPro" id="IPR056062">
    <property type="entry name" value="DUF7645"/>
</dbReference>
<dbReference type="Pfam" id="PF24655">
    <property type="entry name" value="DUF7645"/>
    <property type="match status" value="1"/>
</dbReference>
<dbReference type="HOGENOM" id="CLU_000924_0_0_1"/>
<feature type="domain" description="DUF7646" evidence="12">
    <location>
        <begin position="379"/>
        <end position="430"/>
    </location>
</feature>
<dbReference type="InterPro" id="IPR036390">
    <property type="entry name" value="WH_DNA-bd_sf"/>
</dbReference>
<dbReference type="GO" id="GO:0005634">
    <property type="term" value="C:nucleus"/>
    <property type="evidence" value="ECO:0007669"/>
    <property type="project" value="UniProtKB-SubCell"/>
</dbReference>
<feature type="domain" description="DUF7645" evidence="11">
    <location>
        <begin position="914"/>
        <end position="973"/>
    </location>
</feature>
<keyword evidence="5" id="KW-0539">Nucleus</keyword>
<dbReference type="InterPro" id="IPR056428">
    <property type="entry name" value="WH_GTF3C1"/>
</dbReference>
<evidence type="ECO:0000259" key="9">
    <source>
        <dbReference type="Pfam" id="PF24101"/>
    </source>
</evidence>
<protein>
    <submittedName>
        <fullName evidence="14">B-block binding subunit of TFIIIC, putative</fullName>
    </submittedName>
</protein>
<dbReference type="Pfam" id="PF24658">
    <property type="entry name" value="DUF7647"/>
    <property type="match status" value="1"/>
</dbReference>
<gene>
    <name evidence="14" type="ORF">TCM_029080</name>
</gene>
<evidence type="ECO:0000259" key="13">
    <source>
        <dbReference type="Pfam" id="PF24658"/>
    </source>
</evidence>
<feature type="domain" description="DUF7646" evidence="12">
    <location>
        <begin position="311"/>
        <end position="347"/>
    </location>
</feature>
<dbReference type="GO" id="GO:0042791">
    <property type="term" value="P:5S class rRNA transcription by RNA polymerase III"/>
    <property type="evidence" value="ECO:0000318"/>
    <property type="project" value="GO_Central"/>
</dbReference>
<dbReference type="PANTHER" id="PTHR15180">
    <property type="entry name" value="GENERAL TRANSCRIPTION FACTOR 3C POLYPEPTIDE 1"/>
    <property type="match status" value="1"/>
</dbReference>
<evidence type="ECO:0000256" key="1">
    <source>
        <dbReference type="ARBA" id="ARBA00004123"/>
    </source>
</evidence>
<keyword evidence="3" id="KW-0238">DNA-binding</keyword>
<feature type="domain" description="B-block binding subunit of TFIIIC" evidence="7">
    <location>
        <begin position="107"/>
        <end position="179"/>
    </location>
</feature>
<keyword evidence="4" id="KW-0804">Transcription</keyword>
<evidence type="ECO:0000256" key="6">
    <source>
        <dbReference type="SAM" id="MobiDB-lite"/>
    </source>
</evidence>
<evidence type="ECO:0000313" key="14">
    <source>
        <dbReference type="EMBL" id="EOY27163.1"/>
    </source>
</evidence>
<dbReference type="Pfam" id="PF24101">
    <property type="entry name" value="WHD_GTF3C1"/>
    <property type="match status" value="1"/>
</dbReference>
<dbReference type="InParanoid" id="A0A061GCR4"/>
<evidence type="ECO:0000259" key="12">
    <source>
        <dbReference type="Pfam" id="PF24657"/>
    </source>
</evidence>
<evidence type="ECO:0000313" key="15">
    <source>
        <dbReference type="Proteomes" id="UP000026915"/>
    </source>
</evidence>
<dbReference type="InterPro" id="IPR007309">
    <property type="entry name" value="TFIIIC_Bblock-bd"/>
</dbReference>
<feature type="domain" description="DUF7599" evidence="10">
    <location>
        <begin position="213"/>
        <end position="297"/>
    </location>
</feature>
<evidence type="ECO:0000259" key="8">
    <source>
        <dbReference type="Pfam" id="PF23704"/>
    </source>
</evidence>
<dbReference type="InterPro" id="IPR044210">
    <property type="entry name" value="Tfc3-like"/>
</dbReference>
<dbReference type="InterPro" id="IPR056064">
    <property type="entry name" value="DUF7647"/>
</dbReference>
<accession>A0A061GCR4</accession>
<feature type="region of interest" description="Disordered" evidence="6">
    <location>
        <begin position="1045"/>
        <end position="1072"/>
    </location>
</feature>
<dbReference type="OMA" id="LPYKECK"/>
<feature type="domain" description="GTF3C1 extended winged-helix" evidence="9">
    <location>
        <begin position="536"/>
        <end position="644"/>
    </location>
</feature>
<keyword evidence="2" id="KW-0597">Phosphoprotein</keyword>
<dbReference type="Pfam" id="PF23704">
    <property type="entry name" value="WHD_GTF3C1_N"/>
    <property type="match status" value="1"/>
</dbReference>
<proteinExistence type="predicted"/>